<dbReference type="GO" id="GO:0003824">
    <property type="term" value="F:catalytic activity"/>
    <property type="evidence" value="ECO:0007669"/>
    <property type="project" value="UniProtKB-ARBA"/>
</dbReference>
<dbReference type="Gene3D" id="3.40.50.1820">
    <property type="entry name" value="alpha/beta hydrolase"/>
    <property type="match status" value="1"/>
</dbReference>
<dbReference type="InterPro" id="IPR000073">
    <property type="entry name" value="AB_hydrolase_1"/>
</dbReference>
<dbReference type="PANTHER" id="PTHR43194:SF5">
    <property type="entry name" value="PIMELOYL-[ACYL-CARRIER PROTEIN] METHYL ESTER ESTERASE"/>
    <property type="match status" value="1"/>
</dbReference>
<name>A0A1H6L0Z5_MYCRU</name>
<accession>A0A1H6L0Z5</accession>
<sequence length="280" mass="30452">MPQLALEQATIDYRVLGPEDSAHPPVVFVHGILVDSRLWDQVAEDLAARGYRCYLPTWPLGSHTIPTNPGAVLTPDSVAAMVREFLIALDLSDVTLVGNDTGGGLCQLVVDRDPERVGRLVLTNCDAFDKFPPFPFNLVFAMLRGPVTIKVLFEQMRVTALRHSPLGFGLLAQPDPALTNSWLEPARADVRIRRDLAGLLRAVARTDLTDVATRLPRFTKPVTLVWGQRDRAFTPALGRRLAAVFPNSTLIEVPGARTFVSLDAPAAVVGAIVDVGAAHR</sequence>
<dbReference type="EMBL" id="LT629971">
    <property type="protein sequence ID" value="SEH77839.1"/>
    <property type="molecule type" value="Genomic_DNA"/>
</dbReference>
<gene>
    <name evidence="2" type="ORF">SAMN04489835_4024</name>
</gene>
<protein>
    <submittedName>
        <fullName evidence="2">Pimeloyl-ACP methyl ester carboxylesterase</fullName>
    </submittedName>
</protein>
<evidence type="ECO:0000313" key="2">
    <source>
        <dbReference type="EMBL" id="SEH77839.1"/>
    </source>
</evidence>
<dbReference type="InterPro" id="IPR029058">
    <property type="entry name" value="AB_hydrolase_fold"/>
</dbReference>
<feature type="domain" description="AB hydrolase-1" evidence="1">
    <location>
        <begin position="24"/>
        <end position="264"/>
    </location>
</feature>
<dbReference type="STRING" id="370526.SAMN04489835_4024"/>
<dbReference type="Pfam" id="PF00561">
    <property type="entry name" value="Abhydrolase_1"/>
    <property type="match status" value="1"/>
</dbReference>
<dbReference type="SUPFAM" id="SSF53474">
    <property type="entry name" value="alpha/beta-Hydrolases"/>
    <property type="match status" value="1"/>
</dbReference>
<organism evidence="2 3">
    <name type="scientific">Mycolicibacterium rutilum</name>
    <name type="common">Mycobacterium rutilum</name>
    <dbReference type="NCBI Taxonomy" id="370526"/>
    <lineage>
        <taxon>Bacteria</taxon>
        <taxon>Bacillati</taxon>
        <taxon>Actinomycetota</taxon>
        <taxon>Actinomycetes</taxon>
        <taxon>Mycobacteriales</taxon>
        <taxon>Mycobacteriaceae</taxon>
        <taxon>Mycolicibacterium</taxon>
    </lineage>
</organism>
<proteinExistence type="predicted"/>
<dbReference type="Proteomes" id="UP000182915">
    <property type="component" value="Chromosome I"/>
</dbReference>
<dbReference type="PANTHER" id="PTHR43194">
    <property type="entry name" value="HYDROLASE ALPHA/BETA FOLD FAMILY"/>
    <property type="match status" value="1"/>
</dbReference>
<keyword evidence="3" id="KW-1185">Reference proteome</keyword>
<evidence type="ECO:0000259" key="1">
    <source>
        <dbReference type="Pfam" id="PF00561"/>
    </source>
</evidence>
<dbReference type="InterPro" id="IPR050228">
    <property type="entry name" value="Carboxylesterase_BioH"/>
</dbReference>
<dbReference type="AlphaFoldDB" id="A0A1H6L0Z5"/>
<reference evidence="3" key="1">
    <citation type="submission" date="2016-10" db="EMBL/GenBank/DDBJ databases">
        <authorList>
            <person name="Varghese N."/>
            <person name="Submissions S."/>
        </authorList>
    </citation>
    <scope>NUCLEOTIDE SEQUENCE [LARGE SCALE GENOMIC DNA]</scope>
    <source>
        <strain evidence="3">DSM 45405</strain>
    </source>
</reference>
<dbReference type="RefSeq" id="WP_083408653.1">
    <property type="nucleotide sequence ID" value="NZ_LT629971.1"/>
</dbReference>
<dbReference type="OrthoDB" id="3400345at2"/>
<evidence type="ECO:0000313" key="3">
    <source>
        <dbReference type="Proteomes" id="UP000182915"/>
    </source>
</evidence>